<dbReference type="Proteomes" id="UP000316621">
    <property type="component" value="Chromosome 1"/>
</dbReference>
<keyword evidence="2" id="KW-1133">Transmembrane helix</keyword>
<keyword evidence="5" id="KW-1185">Reference proteome</keyword>
<gene>
    <name evidence="4" type="ORF">C5167_040664</name>
</gene>
<evidence type="ECO:0000256" key="1">
    <source>
        <dbReference type="ARBA" id="ARBA00007727"/>
    </source>
</evidence>
<keyword evidence="2" id="KW-0812">Transmembrane</keyword>
<proteinExistence type="inferred from homology"/>
<dbReference type="GO" id="GO:0005794">
    <property type="term" value="C:Golgi apparatus"/>
    <property type="evidence" value="ECO:0007669"/>
    <property type="project" value="TreeGrafter"/>
</dbReference>
<dbReference type="EMBL" id="CM010715">
    <property type="protein sequence ID" value="RZC47724.1"/>
    <property type="molecule type" value="Genomic_DNA"/>
</dbReference>
<reference evidence="4 5" key="1">
    <citation type="journal article" date="2018" name="Science">
        <title>The opium poppy genome and morphinan production.</title>
        <authorList>
            <person name="Guo L."/>
            <person name="Winzer T."/>
            <person name="Yang X."/>
            <person name="Li Y."/>
            <person name="Ning Z."/>
            <person name="He Z."/>
            <person name="Teodor R."/>
            <person name="Lu Y."/>
            <person name="Bowser T.A."/>
            <person name="Graham I.A."/>
            <person name="Ye K."/>
        </authorList>
    </citation>
    <scope>NUCLEOTIDE SEQUENCE [LARGE SCALE GENOMIC DNA]</scope>
    <source>
        <strain evidence="5">cv. HN1</strain>
        <tissue evidence="4">Leaves</tissue>
    </source>
</reference>
<organism evidence="4 5">
    <name type="scientific">Papaver somniferum</name>
    <name type="common">Opium poppy</name>
    <dbReference type="NCBI Taxonomy" id="3469"/>
    <lineage>
        <taxon>Eukaryota</taxon>
        <taxon>Viridiplantae</taxon>
        <taxon>Streptophyta</taxon>
        <taxon>Embryophyta</taxon>
        <taxon>Tracheophyta</taxon>
        <taxon>Spermatophyta</taxon>
        <taxon>Magnoliopsida</taxon>
        <taxon>Ranunculales</taxon>
        <taxon>Papaveraceae</taxon>
        <taxon>Papaveroideae</taxon>
        <taxon>Papaver</taxon>
    </lineage>
</organism>
<sequence length="429" mass="48416">MPSSHDHSKRYGSSSSVLLGYKFIVGASVLVLAAIIFVFPSVMDSVVWIPEAYTSSSTSTTCTPSISAVTAELFENSTGTVQTETNHMENSSKNSSFEECDIFEDRTISSFNDNGSGNLNKQMPGVIIYPNPDKSRIVKFPKDTEFKIRGDLSRRYEGPRTLRLDLIDELPALVYRDADIVVFDSWHWWNVDKTNHGENIFQEGDYLHPKLEINKAYKKAFTTWRKWIDNNIDSTRTQIVFRGYSVSHYSGGKWNTGGKCNRETEPIMSNETYIKTSPSRSKILEDVLGEMKSPVLYMNVSKLTYYRADAHPSVYAKNYSVQERIVALDHQDCSHWCLPGVPDTWNELLYASLLKAAKGSFGGGGAAYVSLHRIQDRKTAFRFVTPHSGSLHRVHLKGSPLPLRGLAEILKLPPPPQPLHHHYFNQLVN</sequence>
<evidence type="ECO:0000259" key="3">
    <source>
        <dbReference type="Pfam" id="PF13839"/>
    </source>
</evidence>
<dbReference type="InterPro" id="IPR029962">
    <property type="entry name" value="TBL"/>
</dbReference>
<protein>
    <recommendedName>
        <fullName evidence="3">Trichome birefringence-like C-terminal domain-containing protein</fullName>
    </recommendedName>
</protein>
<dbReference type="Gramene" id="RZC47724">
    <property type="protein sequence ID" value="RZC47724"/>
    <property type="gene ID" value="C5167_040664"/>
</dbReference>
<dbReference type="InterPro" id="IPR026057">
    <property type="entry name" value="TBL_C"/>
</dbReference>
<name>A0A4Y7IFS5_PAPSO</name>
<dbReference type="GO" id="GO:0016413">
    <property type="term" value="F:O-acetyltransferase activity"/>
    <property type="evidence" value="ECO:0007669"/>
    <property type="project" value="InterPro"/>
</dbReference>
<feature type="domain" description="Trichome birefringence-like C-terminal" evidence="3">
    <location>
        <begin position="156"/>
        <end position="351"/>
    </location>
</feature>
<comment type="similarity">
    <text evidence="1">Belongs to the PC-esterase family. TBL subfamily.</text>
</comment>
<evidence type="ECO:0000313" key="5">
    <source>
        <dbReference type="Proteomes" id="UP000316621"/>
    </source>
</evidence>
<keyword evidence="2" id="KW-0472">Membrane</keyword>
<accession>A0A4Y7IFS5</accession>
<dbReference type="AlphaFoldDB" id="A0A4Y7IFS5"/>
<dbReference type="PANTHER" id="PTHR32285">
    <property type="entry name" value="PROTEIN TRICHOME BIREFRINGENCE-LIKE 9-RELATED"/>
    <property type="match status" value="1"/>
</dbReference>
<evidence type="ECO:0000313" key="4">
    <source>
        <dbReference type="EMBL" id="RZC47724.1"/>
    </source>
</evidence>
<feature type="transmembrane region" description="Helical" evidence="2">
    <location>
        <begin position="21"/>
        <end position="43"/>
    </location>
</feature>
<dbReference type="PANTHER" id="PTHR32285:SF208">
    <property type="entry name" value="PROTEIN TRICHOME BIREFRINGENCE-LIKE 2"/>
    <property type="match status" value="1"/>
</dbReference>
<evidence type="ECO:0000256" key="2">
    <source>
        <dbReference type="SAM" id="Phobius"/>
    </source>
</evidence>
<dbReference type="Pfam" id="PF13839">
    <property type="entry name" value="PC-Esterase"/>
    <property type="match status" value="1"/>
</dbReference>